<protein>
    <recommendedName>
        <fullName evidence="2">Transposase-associated domain-containing protein</fullName>
    </recommendedName>
</protein>
<dbReference type="EMBL" id="AYRZ02000007">
    <property type="protein sequence ID" value="PHT76635.1"/>
    <property type="molecule type" value="Genomic_DNA"/>
</dbReference>
<gene>
    <name evidence="3" type="ORF">T459_20157</name>
</gene>
<dbReference type="Proteomes" id="UP000222542">
    <property type="component" value="Unassembled WGS sequence"/>
</dbReference>
<comment type="caution">
    <text evidence="3">The sequence shown here is derived from an EMBL/GenBank/DDBJ whole genome shotgun (WGS) entry which is preliminary data.</text>
</comment>
<keyword evidence="4" id="KW-1185">Reference proteome</keyword>
<evidence type="ECO:0000313" key="4">
    <source>
        <dbReference type="Proteomes" id="UP000222542"/>
    </source>
</evidence>
<feature type="compositionally biased region" description="Acidic residues" evidence="1">
    <location>
        <begin position="139"/>
        <end position="153"/>
    </location>
</feature>
<evidence type="ECO:0000313" key="3">
    <source>
        <dbReference type="EMBL" id="PHT76635.1"/>
    </source>
</evidence>
<feature type="compositionally biased region" description="Polar residues" evidence="1">
    <location>
        <begin position="117"/>
        <end position="132"/>
    </location>
</feature>
<dbReference type="Gramene" id="PHT76635">
    <property type="protein sequence ID" value="PHT76635"/>
    <property type="gene ID" value="T459_20157"/>
</dbReference>
<name>A0A2G2Z446_CAPAN</name>
<feature type="domain" description="Transposase-associated" evidence="2">
    <location>
        <begin position="10"/>
        <end position="77"/>
    </location>
</feature>
<dbReference type="InterPro" id="IPR029480">
    <property type="entry name" value="Transpos_assoc"/>
</dbReference>
<dbReference type="AlphaFoldDB" id="A0A2G2Z446"/>
<dbReference type="STRING" id="4072.A0A2G2Z446"/>
<evidence type="ECO:0000259" key="2">
    <source>
        <dbReference type="Pfam" id="PF13963"/>
    </source>
</evidence>
<organism evidence="3 4">
    <name type="scientific">Capsicum annuum</name>
    <name type="common">Capsicum pepper</name>
    <dbReference type="NCBI Taxonomy" id="4072"/>
    <lineage>
        <taxon>Eukaryota</taxon>
        <taxon>Viridiplantae</taxon>
        <taxon>Streptophyta</taxon>
        <taxon>Embryophyta</taxon>
        <taxon>Tracheophyta</taxon>
        <taxon>Spermatophyta</taxon>
        <taxon>Magnoliopsida</taxon>
        <taxon>eudicotyledons</taxon>
        <taxon>Gunneridae</taxon>
        <taxon>Pentapetalae</taxon>
        <taxon>asterids</taxon>
        <taxon>lamiids</taxon>
        <taxon>Solanales</taxon>
        <taxon>Solanaceae</taxon>
        <taxon>Solanoideae</taxon>
        <taxon>Capsiceae</taxon>
        <taxon>Capsicum</taxon>
    </lineage>
</organism>
<reference evidence="3 4" key="1">
    <citation type="journal article" date="2014" name="Nat. Genet.">
        <title>Genome sequence of the hot pepper provides insights into the evolution of pungency in Capsicum species.</title>
        <authorList>
            <person name="Kim S."/>
            <person name="Park M."/>
            <person name="Yeom S.I."/>
            <person name="Kim Y.M."/>
            <person name="Lee J.M."/>
            <person name="Lee H.A."/>
            <person name="Seo E."/>
            <person name="Choi J."/>
            <person name="Cheong K."/>
            <person name="Kim K.T."/>
            <person name="Jung K."/>
            <person name="Lee G.W."/>
            <person name="Oh S.K."/>
            <person name="Bae C."/>
            <person name="Kim S.B."/>
            <person name="Lee H.Y."/>
            <person name="Kim S.Y."/>
            <person name="Kim M.S."/>
            <person name="Kang B.C."/>
            <person name="Jo Y.D."/>
            <person name="Yang H.B."/>
            <person name="Jeong H.J."/>
            <person name="Kang W.H."/>
            <person name="Kwon J.K."/>
            <person name="Shin C."/>
            <person name="Lim J.Y."/>
            <person name="Park J.H."/>
            <person name="Huh J.H."/>
            <person name="Kim J.S."/>
            <person name="Kim B.D."/>
            <person name="Cohen O."/>
            <person name="Paran I."/>
            <person name="Suh M.C."/>
            <person name="Lee S.B."/>
            <person name="Kim Y.K."/>
            <person name="Shin Y."/>
            <person name="Noh S.J."/>
            <person name="Park J."/>
            <person name="Seo Y.S."/>
            <person name="Kwon S.Y."/>
            <person name="Kim H.A."/>
            <person name="Park J.M."/>
            <person name="Kim H.J."/>
            <person name="Choi S.B."/>
            <person name="Bosland P.W."/>
            <person name="Reeves G."/>
            <person name="Jo S.H."/>
            <person name="Lee B.W."/>
            <person name="Cho H.T."/>
            <person name="Choi H.S."/>
            <person name="Lee M.S."/>
            <person name="Yu Y."/>
            <person name="Do Choi Y."/>
            <person name="Park B.S."/>
            <person name="van Deynze A."/>
            <person name="Ashrafi H."/>
            <person name="Hill T."/>
            <person name="Kim W.T."/>
            <person name="Pai H.S."/>
            <person name="Ahn H.K."/>
            <person name="Yeam I."/>
            <person name="Giovannoni J.J."/>
            <person name="Rose J.K."/>
            <person name="Sorensen I."/>
            <person name="Lee S.J."/>
            <person name="Kim R.W."/>
            <person name="Choi I.Y."/>
            <person name="Choi B.S."/>
            <person name="Lim J.S."/>
            <person name="Lee Y.H."/>
            <person name="Choi D."/>
        </authorList>
    </citation>
    <scope>NUCLEOTIDE SEQUENCE [LARGE SCALE GENOMIC DNA]</scope>
    <source>
        <strain evidence="4">cv. CM334</strain>
    </source>
</reference>
<sequence length="159" mass="18351">MYGRLDGRGAINSRFITGVNNFIQFACSQQNCMSGNNIRCPCKKCHNIKYKDVETVRYHLLHDEFVKNYFVWKHQGETDVRGDISFINDLINGAQLELGYDNPYRQMILDAAGPNFNHGSSRQPYNNNESGTSHPYEPSIEEEHETSIEEEPNLEYQIL</sequence>
<accession>A0A2G2Z446</accession>
<feature type="region of interest" description="Disordered" evidence="1">
    <location>
        <begin position="116"/>
        <end position="159"/>
    </location>
</feature>
<dbReference type="OMA" id="NEEHEDY"/>
<reference evidence="3 4" key="2">
    <citation type="journal article" date="2017" name="Genome Biol.">
        <title>New reference genome sequences of hot pepper reveal the massive evolution of plant disease-resistance genes by retroduplication.</title>
        <authorList>
            <person name="Kim S."/>
            <person name="Park J."/>
            <person name="Yeom S.I."/>
            <person name="Kim Y.M."/>
            <person name="Seo E."/>
            <person name="Kim K.T."/>
            <person name="Kim M.S."/>
            <person name="Lee J.M."/>
            <person name="Cheong K."/>
            <person name="Shin H.S."/>
            <person name="Kim S.B."/>
            <person name="Han K."/>
            <person name="Lee J."/>
            <person name="Park M."/>
            <person name="Lee H.A."/>
            <person name="Lee H.Y."/>
            <person name="Lee Y."/>
            <person name="Oh S."/>
            <person name="Lee J.H."/>
            <person name="Choi E."/>
            <person name="Choi E."/>
            <person name="Lee S.E."/>
            <person name="Jeon J."/>
            <person name="Kim H."/>
            <person name="Choi G."/>
            <person name="Song H."/>
            <person name="Lee J."/>
            <person name="Lee S.C."/>
            <person name="Kwon J.K."/>
            <person name="Lee H.Y."/>
            <person name="Koo N."/>
            <person name="Hong Y."/>
            <person name="Kim R.W."/>
            <person name="Kang W.H."/>
            <person name="Huh J.H."/>
            <person name="Kang B.C."/>
            <person name="Yang T.J."/>
            <person name="Lee Y.H."/>
            <person name="Bennetzen J.L."/>
            <person name="Choi D."/>
        </authorList>
    </citation>
    <scope>NUCLEOTIDE SEQUENCE [LARGE SCALE GENOMIC DNA]</scope>
    <source>
        <strain evidence="4">cv. CM334</strain>
    </source>
</reference>
<evidence type="ECO:0000256" key="1">
    <source>
        <dbReference type="SAM" id="MobiDB-lite"/>
    </source>
</evidence>
<proteinExistence type="predicted"/>
<dbReference type="Pfam" id="PF13963">
    <property type="entry name" value="Transpos_assoc"/>
    <property type="match status" value="1"/>
</dbReference>